<keyword evidence="6" id="KW-0175">Coiled coil</keyword>
<feature type="compositionally biased region" description="Low complexity" evidence="7">
    <location>
        <begin position="25"/>
        <end position="39"/>
    </location>
</feature>
<evidence type="ECO:0000256" key="6">
    <source>
        <dbReference type="SAM" id="Coils"/>
    </source>
</evidence>
<keyword evidence="3" id="KW-0547">Nucleotide-binding</keyword>
<proteinExistence type="predicted"/>
<dbReference type="GO" id="GO:0007059">
    <property type="term" value="P:chromosome segregation"/>
    <property type="evidence" value="ECO:0007669"/>
    <property type="project" value="TreeGrafter"/>
</dbReference>
<dbReference type="WBParaSite" id="HPBE_0002420601-mRNA-1">
    <property type="protein sequence ID" value="HPBE_0002420601-mRNA-1"/>
    <property type="gene ID" value="HPBE_0002420601"/>
</dbReference>
<evidence type="ECO:0000256" key="7">
    <source>
        <dbReference type="SAM" id="MobiDB-lite"/>
    </source>
</evidence>
<organism evidence="8 9">
    <name type="scientific">Heligmosomoides polygyrus</name>
    <name type="common">Parasitic roundworm</name>
    <dbReference type="NCBI Taxonomy" id="6339"/>
    <lineage>
        <taxon>Eukaryota</taxon>
        <taxon>Metazoa</taxon>
        <taxon>Ecdysozoa</taxon>
        <taxon>Nematoda</taxon>
        <taxon>Chromadorea</taxon>
        <taxon>Rhabditida</taxon>
        <taxon>Rhabditina</taxon>
        <taxon>Rhabditomorpha</taxon>
        <taxon>Strongyloidea</taxon>
        <taxon>Heligmosomidae</taxon>
        <taxon>Heligmosomoides</taxon>
    </lineage>
</organism>
<sequence>LSGSATAQRWMTTSPTQMNRATPTNPHYSSDSNSNSNQSPPTPAATSRLRTDCETQTDFDEVTPAPPEEIAKRDRLIQELKSQLIEEQNRTANERRKNESAKEALKKLLIEKNTMERKAVRDKTTENTPRIGQYKLVRHGDSFREVWVDGWAQEELDKKMQQISNERNEIANASALLKKRKPVGIAKEGTTPKRSAANSLSAQLAAIQTDGTLPSTSSGDDAVFRRPEEPKEINYQEYIELDEIYKLRREHMKKEELEVLAEKEKLDRERQLHLRELKRASNERDSRYKDHEMLNKRYLLLSLLGKGGFRLVAVLPEQFLSSFLHRREALG</sequence>
<evidence type="ECO:0000313" key="8">
    <source>
        <dbReference type="Proteomes" id="UP000050761"/>
    </source>
</evidence>
<keyword evidence="5" id="KW-0067">ATP-binding</keyword>
<feature type="coiled-coil region" evidence="6">
    <location>
        <begin position="249"/>
        <end position="283"/>
    </location>
</feature>
<dbReference type="GO" id="GO:0035556">
    <property type="term" value="P:intracellular signal transduction"/>
    <property type="evidence" value="ECO:0007669"/>
    <property type="project" value="TreeGrafter"/>
</dbReference>
<feature type="region of interest" description="Disordered" evidence="7">
    <location>
        <begin position="1"/>
        <end position="72"/>
    </location>
</feature>
<keyword evidence="1" id="KW-0723">Serine/threonine-protein kinase</keyword>
<keyword evidence="8" id="KW-1185">Reference proteome</keyword>
<evidence type="ECO:0000256" key="1">
    <source>
        <dbReference type="ARBA" id="ARBA00022527"/>
    </source>
</evidence>
<accession>A0A183GND6</accession>
<evidence type="ECO:0000256" key="4">
    <source>
        <dbReference type="ARBA" id="ARBA00022777"/>
    </source>
</evidence>
<keyword evidence="2" id="KW-0808">Transferase</keyword>
<name>A0A183GND6_HELPZ</name>
<dbReference type="GO" id="GO:0005634">
    <property type="term" value="C:nucleus"/>
    <property type="evidence" value="ECO:0007669"/>
    <property type="project" value="TreeGrafter"/>
</dbReference>
<evidence type="ECO:0000256" key="2">
    <source>
        <dbReference type="ARBA" id="ARBA00022679"/>
    </source>
</evidence>
<dbReference type="GO" id="GO:0004674">
    <property type="term" value="F:protein serine/threonine kinase activity"/>
    <property type="evidence" value="ECO:0007669"/>
    <property type="project" value="UniProtKB-KW"/>
</dbReference>
<dbReference type="Proteomes" id="UP000050761">
    <property type="component" value="Unassembled WGS sequence"/>
</dbReference>
<dbReference type="PANTHER" id="PTHR22974">
    <property type="entry name" value="MIXED LINEAGE PROTEIN KINASE"/>
    <property type="match status" value="1"/>
</dbReference>
<dbReference type="GO" id="GO:0005524">
    <property type="term" value="F:ATP binding"/>
    <property type="evidence" value="ECO:0007669"/>
    <property type="project" value="UniProtKB-KW"/>
</dbReference>
<feature type="compositionally biased region" description="Polar residues" evidence="7">
    <location>
        <begin position="1"/>
        <end position="24"/>
    </location>
</feature>
<protein>
    <submittedName>
        <fullName evidence="9">Protein kinase domain-containing protein</fullName>
    </submittedName>
</protein>
<evidence type="ECO:0000256" key="5">
    <source>
        <dbReference type="ARBA" id="ARBA00022840"/>
    </source>
</evidence>
<keyword evidence="4" id="KW-0418">Kinase</keyword>
<dbReference type="PANTHER" id="PTHR22974:SF23">
    <property type="entry name" value="TOUSLED-LIKE KINASE, ISOFORM G"/>
    <property type="match status" value="1"/>
</dbReference>
<evidence type="ECO:0000256" key="3">
    <source>
        <dbReference type="ARBA" id="ARBA00022741"/>
    </source>
</evidence>
<evidence type="ECO:0000313" key="9">
    <source>
        <dbReference type="WBParaSite" id="HPBE_0002420601-mRNA-1"/>
    </source>
</evidence>
<reference evidence="9" key="1">
    <citation type="submission" date="2019-09" db="UniProtKB">
        <authorList>
            <consortium name="WormBaseParasite"/>
        </authorList>
    </citation>
    <scope>IDENTIFICATION</scope>
</reference>
<dbReference type="AlphaFoldDB" id="A0A183GND6"/>